<dbReference type="InterPro" id="IPR013096">
    <property type="entry name" value="Cupin_2"/>
</dbReference>
<dbReference type="CDD" id="cd02238">
    <property type="entry name" value="cupin_KdgF"/>
    <property type="match status" value="1"/>
</dbReference>
<dbReference type="SUPFAM" id="SSF51182">
    <property type="entry name" value="RmlC-like cupins"/>
    <property type="match status" value="1"/>
</dbReference>
<name>A0A382KQA9_9ZZZZ</name>
<dbReference type="AlphaFoldDB" id="A0A382KQA9"/>
<dbReference type="Gene3D" id="2.60.120.10">
    <property type="entry name" value="Jelly Rolls"/>
    <property type="match status" value="1"/>
</dbReference>
<dbReference type="PANTHER" id="PTHR40112:SF1">
    <property type="entry name" value="H2HPP ISOMERASE"/>
    <property type="match status" value="1"/>
</dbReference>
<reference evidence="2" key="1">
    <citation type="submission" date="2018-05" db="EMBL/GenBank/DDBJ databases">
        <authorList>
            <person name="Lanie J.A."/>
            <person name="Ng W.-L."/>
            <person name="Kazmierczak K.M."/>
            <person name="Andrzejewski T.M."/>
            <person name="Davidsen T.M."/>
            <person name="Wayne K.J."/>
            <person name="Tettelin H."/>
            <person name="Glass J.I."/>
            <person name="Rusch D."/>
            <person name="Podicherti R."/>
            <person name="Tsui H.-C.T."/>
            <person name="Winkler M.E."/>
        </authorList>
    </citation>
    <scope>NUCLEOTIDE SEQUENCE</scope>
</reference>
<sequence>MKKGKYVQEKISWDSVEEEQLNPSIKRKMIWGEKVMVARMELKDKCLVPQHQHENEQITQVISGTIRFWLGKDKSEEIDVNTGESLIIPSNLPHEALMIGDVVEIDTFSPPRADWIDGSDDYLKK</sequence>
<protein>
    <recommendedName>
        <fullName evidence="1">Cupin type-2 domain-containing protein</fullName>
    </recommendedName>
</protein>
<dbReference type="InterPro" id="IPR025499">
    <property type="entry name" value="KdgF"/>
</dbReference>
<evidence type="ECO:0000313" key="2">
    <source>
        <dbReference type="EMBL" id="SVC26640.1"/>
    </source>
</evidence>
<accession>A0A382KQA9</accession>
<dbReference type="InterPro" id="IPR011051">
    <property type="entry name" value="RmlC_Cupin_sf"/>
</dbReference>
<feature type="domain" description="Cupin type-2" evidence="1">
    <location>
        <begin position="42"/>
        <end position="100"/>
    </location>
</feature>
<proteinExistence type="predicted"/>
<dbReference type="EMBL" id="UINC01082140">
    <property type="protein sequence ID" value="SVC26640.1"/>
    <property type="molecule type" value="Genomic_DNA"/>
</dbReference>
<evidence type="ECO:0000259" key="1">
    <source>
        <dbReference type="Pfam" id="PF07883"/>
    </source>
</evidence>
<gene>
    <name evidence="2" type="ORF">METZ01_LOCUS279494</name>
</gene>
<organism evidence="2">
    <name type="scientific">marine metagenome</name>
    <dbReference type="NCBI Taxonomy" id="408172"/>
    <lineage>
        <taxon>unclassified sequences</taxon>
        <taxon>metagenomes</taxon>
        <taxon>ecological metagenomes</taxon>
    </lineage>
</organism>
<dbReference type="Pfam" id="PF07883">
    <property type="entry name" value="Cupin_2"/>
    <property type="match status" value="1"/>
</dbReference>
<dbReference type="InterPro" id="IPR014710">
    <property type="entry name" value="RmlC-like_jellyroll"/>
</dbReference>
<dbReference type="PIRSF" id="PIRSF029883">
    <property type="entry name" value="KdgF"/>
    <property type="match status" value="1"/>
</dbReference>
<dbReference type="PANTHER" id="PTHR40112">
    <property type="entry name" value="H2HPP ISOMERASE"/>
    <property type="match status" value="1"/>
</dbReference>
<dbReference type="InterPro" id="IPR052535">
    <property type="entry name" value="Bacilysin_H2HPP_isomerase"/>
</dbReference>